<dbReference type="InParanoid" id="E2A8Q8"/>
<feature type="region of interest" description="Disordered" evidence="1">
    <location>
        <begin position="29"/>
        <end position="72"/>
    </location>
</feature>
<sequence>MKCFLSKLFCFLVLCIVATMSIGNPTSGIIGHKSVAWEHGEGPPGHRGPPGPPGPPGSPPTDPSSNTTETAT</sequence>
<evidence type="ECO:0000256" key="2">
    <source>
        <dbReference type="SAM" id="SignalP"/>
    </source>
</evidence>
<organism evidence="4">
    <name type="scientific">Camponotus floridanus</name>
    <name type="common">Florida carpenter ant</name>
    <dbReference type="NCBI Taxonomy" id="104421"/>
    <lineage>
        <taxon>Eukaryota</taxon>
        <taxon>Metazoa</taxon>
        <taxon>Ecdysozoa</taxon>
        <taxon>Arthropoda</taxon>
        <taxon>Hexapoda</taxon>
        <taxon>Insecta</taxon>
        <taxon>Pterygota</taxon>
        <taxon>Neoptera</taxon>
        <taxon>Endopterygota</taxon>
        <taxon>Hymenoptera</taxon>
        <taxon>Apocrita</taxon>
        <taxon>Aculeata</taxon>
        <taxon>Formicoidea</taxon>
        <taxon>Formicidae</taxon>
        <taxon>Formicinae</taxon>
        <taxon>Camponotus</taxon>
    </lineage>
</organism>
<dbReference type="EMBL" id="GL437663">
    <property type="protein sequence ID" value="EFN70137.1"/>
    <property type="molecule type" value="Genomic_DNA"/>
</dbReference>
<feature type="signal peptide" evidence="2">
    <location>
        <begin position="1"/>
        <end position="23"/>
    </location>
</feature>
<name>E2A8Q8_CAMFO</name>
<dbReference type="Proteomes" id="UP000000311">
    <property type="component" value="Unassembled WGS sequence"/>
</dbReference>
<protein>
    <recommendedName>
        <fullName evidence="5">Accumulation-associated protein</fullName>
    </recommendedName>
</protein>
<dbReference type="AlphaFoldDB" id="E2A8Q8"/>
<evidence type="ECO:0000256" key="1">
    <source>
        <dbReference type="SAM" id="MobiDB-lite"/>
    </source>
</evidence>
<reference evidence="3 4" key="1">
    <citation type="journal article" date="2010" name="Science">
        <title>Genomic comparison of the ants Camponotus floridanus and Harpegnathos saltator.</title>
        <authorList>
            <person name="Bonasio R."/>
            <person name="Zhang G."/>
            <person name="Ye C."/>
            <person name="Mutti N.S."/>
            <person name="Fang X."/>
            <person name="Qin N."/>
            <person name="Donahue G."/>
            <person name="Yang P."/>
            <person name="Li Q."/>
            <person name="Li C."/>
            <person name="Zhang P."/>
            <person name="Huang Z."/>
            <person name="Berger S.L."/>
            <person name="Reinberg D."/>
            <person name="Wang J."/>
            <person name="Liebig J."/>
        </authorList>
    </citation>
    <scope>NUCLEOTIDE SEQUENCE [LARGE SCALE GENOMIC DNA]</scope>
    <source>
        <strain evidence="4">C129</strain>
    </source>
</reference>
<keyword evidence="4" id="KW-1185">Reference proteome</keyword>
<feature type="compositionally biased region" description="Pro residues" evidence="1">
    <location>
        <begin position="46"/>
        <end position="62"/>
    </location>
</feature>
<proteinExistence type="predicted"/>
<evidence type="ECO:0000313" key="4">
    <source>
        <dbReference type="Proteomes" id="UP000000311"/>
    </source>
</evidence>
<evidence type="ECO:0008006" key="5">
    <source>
        <dbReference type="Google" id="ProtNLM"/>
    </source>
</evidence>
<accession>E2A8Q8</accession>
<gene>
    <name evidence="3" type="ORF">EAG_01454</name>
</gene>
<evidence type="ECO:0000313" key="3">
    <source>
        <dbReference type="EMBL" id="EFN70137.1"/>
    </source>
</evidence>
<feature type="chain" id="PRO_5003156551" description="Accumulation-associated protein" evidence="2">
    <location>
        <begin position="24"/>
        <end position="72"/>
    </location>
</feature>
<keyword evidence="2" id="KW-0732">Signal</keyword>